<evidence type="ECO:0000313" key="3">
    <source>
        <dbReference type="Proteomes" id="UP001529369"/>
    </source>
</evidence>
<dbReference type="SUPFAM" id="SSF53448">
    <property type="entry name" value="Nucleotide-diphospho-sugar transferases"/>
    <property type="match status" value="1"/>
</dbReference>
<dbReference type="InterPro" id="IPR029044">
    <property type="entry name" value="Nucleotide-diphossugar_trans"/>
</dbReference>
<keyword evidence="2" id="KW-0808">Transferase</keyword>
<dbReference type="PANTHER" id="PTHR43685:SF2">
    <property type="entry name" value="GLYCOSYLTRANSFERASE 2-LIKE DOMAIN-CONTAINING PROTEIN"/>
    <property type="match status" value="1"/>
</dbReference>
<dbReference type="GO" id="GO:0016757">
    <property type="term" value="F:glycosyltransferase activity"/>
    <property type="evidence" value="ECO:0007669"/>
    <property type="project" value="UniProtKB-KW"/>
</dbReference>
<dbReference type="InterPro" id="IPR001173">
    <property type="entry name" value="Glyco_trans_2-like"/>
</dbReference>
<name>A0ABT8A4U7_9PROT</name>
<dbReference type="EC" id="2.4.-.-" evidence="2"/>
<feature type="domain" description="Glycosyltransferase 2-like" evidence="1">
    <location>
        <begin position="26"/>
        <end position="157"/>
    </location>
</feature>
<dbReference type="Gene3D" id="3.90.550.10">
    <property type="entry name" value="Spore Coat Polysaccharide Biosynthesis Protein SpsA, Chain A"/>
    <property type="match status" value="1"/>
</dbReference>
<dbReference type="Pfam" id="PF00535">
    <property type="entry name" value="Glycos_transf_2"/>
    <property type="match status" value="1"/>
</dbReference>
<reference evidence="3" key="1">
    <citation type="journal article" date="2019" name="Int. J. Syst. Evol. Microbiol.">
        <title>The Global Catalogue of Microorganisms (GCM) 10K type strain sequencing project: providing services to taxonomists for standard genome sequencing and annotation.</title>
        <authorList>
            <consortium name="The Broad Institute Genomics Platform"/>
            <consortium name="The Broad Institute Genome Sequencing Center for Infectious Disease"/>
            <person name="Wu L."/>
            <person name="Ma J."/>
        </authorList>
    </citation>
    <scope>NUCLEOTIDE SEQUENCE [LARGE SCALE GENOMIC DNA]</scope>
    <source>
        <strain evidence="3">CECT 7131</strain>
    </source>
</reference>
<dbReference type="CDD" id="cd00761">
    <property type="entry name" value="Glyco_tranf_GTA_type"/>
    <property type="match status" value="1"/>
</dbReference>
<dbReference type="SUPFAM" id="SSF53756">
    <property type="entry name" value="UDP-Glycosyltransferase/glycogen phosphorylase"/>
    <property type="match status" value="1"/>
</dbReference>
<accession>A0ABT8A4U7</accession>
<sequence length="886" mass="94538">MQWMATEREMARSPPAAWAAADIEACVVIPSFQQPGLLAEAIASALGQVGVPPVAVVVVDDGCPFPSGARTALDFAAAHPGRVFLLRRPNGGLSAARNTGIDFVLRAFPACRAVHFLDADNRLHPHVLARALAALDAAPEAVGWVYPDIDEFGGRRDWTTAGGFSLLQLLGTNYCDAGSVVRRRMLDHGLRFDESLRQGFEDWDFWLTAAGRGWRGQHLPMAGFRYRRRPESMLSASERLRPLLLGQLHRKHAALLTPRRLLALEAGEAPRFALHTPDDGAIRLVLDPAAAATASLAPGAARAAMAEAMERPGAAHHPDCLCFTEAATLELLGRFGVLAMILWWGERLLREVAVVALQIVPAARPVLALERPGSAGGRVAEAPLLLVRGRLLWEAAGDPSPRWIESLQTAAPQPATALLRLHLPLGGPVAGPVGASPVALRLLLLEVGALARIRAGRSPIPAGWKQEYRPPRHRAAADAAALLGIGPILPRLPVPGRRDIGFVVPLFSFAGLEKVLLNQAAVLRGHGWRTHLIVLGSAAIDRGEEFPASFDTVMLIEGLGEEAIAWEGGYFGAGHSQFGEGAAARDVLGVLAALDVVVNVHSLAAQALMAPLRRLGVRSFGGLHLLERGPHGEPRGTPNVQVAYEHAYDGIMVISEQLQDWCIGAGVPAEKVHLIRNAPGYPSPPARIAAALAARQRPGRRPLRVLYLGRLDRQKGLDRLAGMIARTRGEGIAWRVIGRAVLADAAETALEVPVEPPVFRPEELDAAYAWADVLVLPSRFEGVPLVVLEAQRMGCAVIATDVGAIAEIIRDGEDGFLVPHRQPEEGIIGGFVARLEQLAADRPAMAALGARAAARLAGGGWAAAMRPFLDHLDALVPPPARPGMPP</sequence>
<keyword evidence="3" id="KW-1185">Reference proteome</keyword>
<dbReference type="EMBL" id="JAUFPN010000110">
    <property type="protein sequence ID" value="MDN3564803.1"/>
    <property type="molecule type" value="Genomic_DNA"/>
</dbReference>
<protein>
    <submittedName>
        <fullName evidence="2">Glycosyltransferase</fullName>
        <ecNumber evidence="2">2.4.-.-</ecNumber>
    </submittedName>
</protein>
<dbReference type="InterPro" id="IPR050834">
    <property type="entry name" value="Glycosyltransf_2"/>
</dbReference>
<dbReference type="CDD" id="cd03801">
    <property type="entry name" value="GT4_PimA-like"/>
    <property type="match status" value="1"/>
</dbReference>
<evidence type="ECO:0000259" key="1">
    <source>
        <dbReference type="Pfam" id="PF00535"/>
    </source>
</evidence>
<dbReference type="Pfam" id="PF13692">
    <property type="entry name" value="Glyco_trans_1_4"/>
    <property type="match status" value="1"/>
</dbReference>
<organism evidence="2 3">
    <name type="scientific">Paeniroseomonas aquatica</name>
    <dbReference type="NCBI Taxonomy" id="373043"/>
    <lineage>
        <taxon>Bacteria</taxon>
        <taxon>Pseudomonadati</taxon>
        <taxon>Pseudomonadota</taxon>
        <taxon>Alphaproteobacteria</taxon>
        <taxon>Acetobacterales</taxon>
        <taxon>Acetobacteraceae</taxon>
        <taxon>Paeniroseomonas</taxon>
    </lineage>
</organism>
<evidence type="ECO:0000313" key="2">
    <source>
        <dbReference type="EMBL" id="MDN3564803.1"/>
    </source>
</evidence>
<gene>
    <name evidence="2" type="ORF">QWZ14_10535</name>
</gene>
<dbReference type="RefSeq" id="WP_290316613.1">
    <property type="nucleotide sequence ID" value="NZ_JAUFPN010000110.1"/>
</dbReference>
<proteinExistence type="predicted"/>
<dbReference type="Gene3D" id="3.40.50.2000">
    <property type="entry name" value="Glycogen Phosphorylase B"/>
    <property type="match status" value="1"/>
</dbReference>
<dbReference type="Proteomes" id="UP001529369">
    <property type="component" value="Unassembled WGS sequence"/>
</dbReference>
<comment type="caution">
    <text evidence="2">The sequence shown here is derived from an EMBL/GenBank/DDBJ whole genome shotgun (WGS) entry which is preliminary data.</text>
</comment>
<keyword evidence="2" id="KW-0328">Glycosyltransferase</keyword>
<dbReference type="PANTHER" id="PTHR43685">
    <property type="entry name" value="GLYCOSYLTRANSFERASE"/>
    <property type="match status" value="1"/>
</dbReference>